<accession>A0ABM5BEK4</accession>
<feature type="region of interest" description="Disordered" evidence="3">
    <location>
        <begin position="115"/>
        <end position="167"/>
    </location>
</feature>
<protein>
    <submittedName>
        <fullName evidence="6">Endoplasmic reticulum protein SC65-like</fullName>
    </submittedName>
</protein>
<evidence type="ECO:0000313" key="6">
    <source>
        <dbReference type="RefSeq" id="XP_072794834.1"/>
    </source>
</evidence>
<dbReference type="RefSeq" id="XP_072794834.1">
    <property type="nucleotide sequence ID" value="XM_072938733.1"/>
</dbReference>
<feature type="compositionally biased region" description="Polar residues" evidence="3">
    <location>
        <begin position="115"/>
        <end position="124"/>
    </location>
</feature>
<evidence type="ECO:0000256" key="2">
    <source>
        <dbReference type="ARBA" id="ARBA00023180"/>
    </source>
</evidence>
<evidence type="ECO:0000259" key="4">
    <source>
        <dbReference type="Pfam" id="PF23557"/>
    </source>
</evidence>
<feature type="region of interest" description="Disordered" evidence="3">
    <location>
        <begin position="34"/>
        <end position="68"/>
    </location>
</feature>
<feature type="compositionally biased region" description="Pro residues" evidence="3">
    <location>
        <begin position="41"/>
        <end position="53"/>
    </location>
</feature>
<evidence type="ECO:0000313" key="5">
    <source>
        <dbReference type="Proteomes" id="UP001652581"/>
    </source>
</evidence>
<keyword evidence="5" id="KW-1185">Reference proteome</keyword>
<dbReference type="Pfam" id="PF23557">
    <property type="entry name" value="TPR_leprecan"/>
    <property type="match status" value="1"/>
</dbReference>
<name>A0ABM5BEK4_VICPA</name>
<keyword evidence="1" id="KW-0732">Signal</keyword>
<dbReference type="Proteomes" id="UP001652581">
    <property type="component" value="Chromosome 16"/>
</dbReference>
<dbReference type="GeneID" id="107034965"/>
<dbReference type="InterPro" id="IPR056585">
    <property type="entry name" value="Leprecan_dom"/>
</dbReference>
<evidence type="ECO:0000256" key="1">
    <source>
        <dbReference type="ARBA" id="ARBA00022729"/>
    </source>
</evidence>
<proteinExistence type="predicted"/>
<organism evidence="5 6">
    <name type="scientific">Vicugna pacos</name>
    <name type="common">Alpaca</name>
    <name type="synonym">Lama pacos</name>
    <dbReference type="NCBI Taxonomy" id="30538"/>
    <lineage>
        <taxon>Eukaryota</taxon>
        <taxon>Metazoa</taxon>
        <taxon>Chordata</taxon>
        <taxon>Craniata</taxon>
        <taxon>Vertebrata</taxon>
        <taxon>Euteleostomi</taxon>
        <taxon>Mammalia</taxon>
        <taxon>Eutheria</taxon>
        <taxon>Laurasiatheria</taxon>
        <taxon>Artiodactyla</taxon>
        <taxon>Tylopoda</taxon>
        <taxon>Camelidae</taxon>
        <taxon>Vicugna</taxon>
    </lineage>
</organism>
<keyword evidence="2" id="KW-0325">Glycoprotein</keyword>
<reference evidence="6" key="1">
    <citation type="submission" date="2025-08" db="UniProtKB">
        <authorList>
            <consortium name="RefSeq"/>
        </authorList>
    </citation>
    <scope>IDENTIFICATION</scope>
</reference>
<feature type="domain" description="Leprecan-like alpha-helical" evidence="4">
    <location>
        <begin position="2"/>
        <end position="88"/>
    </location>
</feature>
<gene>
    <name evidence="6" type="primary">LOC107034965</name>
</gene>
<evidence type="ECO:0000256" key="3">
    <source>
        <dbReference type="SAM" id="MobiDB-lite"/>
    </source>
</evidence>
<feature type="compositionally biased region" description="Low complexity" evidence="3">
    <location>
        <begin position="144"/>
        <end position="167"/>
    </location>
</feature>
<sequence>MPLAVAHGHALEQDEGESCRKGVHYLDVALRRHRLLRDRPSPPTAAAPSPQPPRPRDPRPRAAAAGGRARELRLFSHVLERAACLGAVSVLRPPSRCPTRHASCCVTSRATCPTSTFTTHSSRLTGWRRRWPPPTPSSRRTRSMRSPPTGPSRTCRPSPRRPSSSGL</sequence>